<evidence type="ECO:0008006" key="4">
    <source>
        <dbReference type="Google" id="ProtNLM"/>
    </source>
</evidence>
<proteinExistence type="predicted"/>
<dbReference type="EMBL" id="CAAHFH010000002">
    <property type="protein sequence ID" value="VGO21684.1"/>
    <property type="molecule type" value="Genomic_DNA"/>
</dbReference>
<evidence type="ECO:0000313" key="3">
    <source>
        <dbReference type="Proteomes" id="UP000346198"/>
    </source>
</evidence>
<organism evidence="2 3">
    <name type="scientific">Pontiella sulfatireligans</name>
    <dbReference type="NCBI Taxonomy" id="2750658"/>
    <lineage>
        <taxon>Bacteria</taxon>
        <taxon>Pseudomonadati</taxon>
        <taxon>Kiritimatiellota</taxon>
        <taxon>Kiritimatiellia</taxon>
        <taxon>Kiritimatiellales</taxon>
        <taxon>Pontiellaceae</taxon>
        <taxon>Pontiella</taxon>
    </lineage>
</organism>
<name>A0A6C2UQW1_9BACT</name>
<accession>A0A6C2UQW1</accession>
<reference evidence="2 3" key="1">
    <citation type="submission" date="2019-04" db="EMBL/GenBank/DDBJ databases">
        <authorList>
            <person name="Van Vliet M D."/>
        </authorList>
    </citation>
    <scope>NUCLEOTIDE SEQUENCE [LARGE SCALE GENOMIC DNA]</scope>
    <source>
        <strain evidence="2 3">F21</strain>
    </source>
</reference>
<protein>
    <recommendedName>
        <fullName evidence="4">Porin domain-containing protein</fullName>
    </recommendedName>
</protein>
<evidence type="ECO:0000256" key="1">
    <source>
        <dbReference type="SAM" id="SignalP"/>
    </source>
</evidence>
<keyword evidence="3" id="KW-1185">Reference proteome</keyword>
<dbReference type="Proteomes" id="UP000346198">
    <property type="component" value="Unassembled WGS sequence"/>
</dbReference>
<evidence type="ECO:0000313" key="2">
    <source>
        <dbReference type="EMBL" id="VGO21684.1"/>
    </source>
</evidence>
<gene>
    <name evidence="2" type="ORF">SCARR_03758</name>
</gene>
<feature type="signal peptide" evidence="1">
    <location>
        <begin position="1"/>
        <end position="22"/>
    </location>
</feature>
<dbReference type="SUPFAM" id="SSF56935">
    <property type="entry name" value="Porins"/>
    <property type="match status" value="1"/>
</dbReference>
<keyword evidence="1" id="KW-0732">Signal</keyword>
<dbReference type="RefSeq" id="WP_136063124.1">
    <property type="nucleotide sequence ID" value="NZ_CAAHFH010000002.1"/>
</dbReference>
<feature type="chain" id="PRO_5025681203" description="Porin domain-containing protein" evidence="1">
    <location>
        <begin position="23"/>
        <end position="391"/>
    </location>
</feature>
<sequence>MKYGCKILSACFLFLLPCALMAQQVPDDLGFEVGVFRIVPEVFAQGSYDSRVKIDESGDAQDDFYGEMGVGLSFDNTDAQYQLSGSGNYGYRKYDKYTSSDGDFYDASASFGSRQNPLKYGISGTAQKTLDYDTDGYVEERQDLESILTSEESTSYSATADISYERRLTPKTTLVPAYAFSYYYQDFETESDAESHTHQAGLLLGYDYSERTVLTLAGYGSFQSNDEEDGQVGTIAVGARSSVTDKTSWSAEMGYSAADYEDSGSDQSVFSSVNVNWQATEKVSVYVRGGADYEPGYGGGSARKVYRLGYGASWNPLLKWSFSVQALHDYEEEIDDEAEENPSNEEWRHFFSAQAQYSLTKRMAMALIGSYNKDEEDDDQMIVSLRATYRY</sequence>
<dbReference type="AlphaFoldDB" id="A0A6C2UQW1"/>